<dbReference type="InterPro" id="IPR015424">
    <property type="entry name" value="PyrdxlP-dep_Trfase"/>
</dbReference>
<dbReference type="InterPro" id="IPR015422">
    <property type="entry name" value="PyrdxlP-dep_Trfase_small"/>
</dbReference>
<comment type="cofactor">
    <cofactor evidence="1">
        <name>pyridoxal 5'-phosphate</name>
        <dbReference type="ChEBI" id="CHEBI:597326"/>
    </cofactor>
</comment>
<dbReference type="PRINTS" id="PR00035">
    <property type="entry name" value="HTHGNTR"/>
</dbReference>
<evidence type="ECO:0000256" key="2">
    <source>
        <dbReference type="ARBA" id="ARBA00005384"/>
    </source>
</evidence>
<dbReference type="RefSeq" id="WP_249865662.1">
    <property type="nucleotide sequence ID" value="NZ_CP027059.1"/>
</dbReference>
<evidence type="ECO:0000256" key="7">
    <source>
        <dbReference type="ARBA" id="ARBA00023163"/>
    </source>
</evidence>
<keyword evidence="10" id="KW-1185">Reference proteome</keyword>
<organism evidence="9 10">
    <name type="scientific">Paenibacillus konkukensis</name>
    <dbReference type="NCBI Taxonomy" id="2020716"/>
    <lineage>
        <taxon>Bacteria</taxon>
        <taxon>Bacillati</taxon>
        <taxon>Bacillota</taxon>
        <taxon>Bacilli</taxon>
        <taxon>Bacillales</taxon>
        <taxon>Paenibacillaceae</taxon>
        <taxon>Paenibacillus</taxon>
    </lineage>
</organism>
<dbReference type="PANTHER" id="PTHR46577">
    <property type="entry name" value="HTH-TYPE TRANSCRIPTIONAL REGULATORY PROTEIN GABR"/>
    <property type="match status" value="1"/>
</dbReference>
<dbReference type="InterPro" id="IPR036388">
    <property type="entry name" value="WH-like_DNA-bd_sf"/>
</dbReference>
<dbReference type="InterPro" id="IPR036390">
    <property type="entry name" value="WH_DNA-bd_sf"/>
</dbReference>
<evidence type="ECO:0000259" key="8">
    <source>
        <dbReference type="PROSITE" id="PS50949"/>
    </source>
</evidence>
<dbReference type="CDD" id="cd00609">
    <property type="entry name" value="AAT_like"/>
    <property type="match status" value="1"/>
</dbReference>
<evidence type="ECO:0000256" key="5">
    <source>
        <dbReference type="ARBA" id="ARBA00023015"/>
    </source>
</evidence>
<accession>A0ABY4RNX1</accession>
<protein>
    <submittedName>
        <fullName evidence="9">HTH-type transcriptional regulator NorG</fullName>
    </submittedName>
</protein>
<evidence type="ECO:0000256" key="3">
    <source>
        <dbReference type="ARBA" id="ARBA00022576"/>
    </source>
</evidence>
<reference evidence="9" key="1">
    <citation type="submission" date="2018-02" db="EMBL/GenBank/DDBJ databases">
        <authorList>
            <person name="Kim S.-K."/>
            <person name="Jung H.-I."/>
            <person name="Lee S.-W."/>
        </authorList>
    </citation>
    <scope>NUCLEOTIDE SEQUENCE</scope>
    <source>
        <strain evidence="9">SK3146</strain>
    </source>
</reference>
<dbReference type="EMBL" id="CP027059">
    <property type="protein sequence ID" value="UQZ83665.1"/>
    <property type="molecule type" value="Genomic_DNA"/>
</dbReference>
<dbReference type="Gene3D" id="3.90.1150.10">
    <property type="entry name" value="Aspartate Aminotransferase, domain 1"/>
    <property type="match status" value="1"/>
</dbReference>
<name>A0ABY4RNX1_9BACL</name>
<dbReference type="SUPFAM" id="SSF53383">
    <property type="entry name" value="PLP-dependent transferases"/>
    <property type="match status" value="1"/>
</dbReference>
<dbReference type="SMART" id="SM00345">
    <property type="entry name" value="HTH_GNTR"/>
    <property type="match status" value="1"/>
</dbReference>
<dbReference type="Pfam" id="PF00392">
    <property type="entry name" value="GntR"/>
    <property type="match status" value="1"/>
</dbReference>
<dbReference type="Pfam" id="PF00155">
    <property type="entry name" value="Aminotran_1_2"/>
    <property type="match status" value="1"/>
</dbReference>
<dbReference type="InterPro" id="IPR051446">
    <property type="entry name" value="HTH_trans_reg/aminotransferase"/>
</dbReference>
<dbReference type="InterPro" id="IPR015421">
    <property type="entry name" value="PyrdxlP-dep_Trfase_major"/>
</dbReference>
<keyword evidence="3" id="KW-0808">Transferase</keyword>
<sequence>MWRPDRSGDKPIYQQIAEHIERRIAFGELPPGSALPSERKLAQQWEVNRSTVIQAYEELRASGLIESIPGSGRRVSRYKWGIAPKHTPPNWRQYAEGGTFMPNLPFIRRLREAKRSETPLIDFSSGELAADLFPNDAVRKLMKEQPFTDHLGYHDPQGYLPLRETLTAYLQRYHQIQATEASVFITSGSQQSLYLITQCLLSPGDAVAIEDPSYAYSLPMFQSAGLRLFRLPVDEGGARPEDVVALHRKHKLKMIFLNPNFQNPTGSVLLPARRKRMLELAAELGVPIVEDDPFSLTACGDMPLPLPLKSLDTDGTVLYIGSLSKIAASGFRIGWLIAPQEIVSRLTDARLQMDFGLSIFPQWIANAFLQSEHFPQHLHELRQALKARRDLLLESLRQLLPEEISCRRPEGGLNLWCKIRQPISDSRLLEEGIKRSILFVPGSVYGSESGYVRLSYSRPGLSDIPVGAARLAEAIRAARL</sequence>
<dbReference type="Gene3D" id="1.10.10.10">
    <property type="entry name" value="Winged helix-like DNA-binding domain superfamily/Winged helix DNA-binding domain"/>
    <property type="match status" value="1"/>
</dbReference>
<evidence type="ECO:0000313" key="10">
    <source>
        <dbReference type="Proteomes" id="UP001057134"/>
    </source>
</evidence>
<evidence type="ECO:0000256" key="4">
    <source>
        <dbReference type="ARBA" id="ARBA00022898"/>
    </source>
</evidence>
<dbReference type="PROSITE" id="PS50949">
    <property type="entry name" value="HTH_GNTR"/>
    <property type="match status" value="1"/>
</dbReference>
<dbReference type="PANTHER" id="PTHR46577:SF1">
    <property type="entry name" value="HTH-TYPE TRANSCRIPTIONAL REGULATORY PROTEIN GABR"/>
    <property type="match status" value="1"/>
</dbReference>
<proteinExistence type="inferred from homology"/>
<evidence type="ECO:0000256" key="1">
    <source>
        <dbReference type="ARBA" id="ARBA00001933"/>
    </source>
</evidence>
<keyword evidence="7" id="KW-0804">Transcription</keyword>
<dbReference type="Gene3D" id="3.40.640.10">
    <property type="entry name" value="Type I PLP-dependent aspartate aminotransferase-like (Major domain)"/>
    <property type="match status" value="1"/>
</dbReference>
<keyword evidence="4" id="KW-0663">Pyridoxal phosphate</keyword>
<keyword evidence="5" id="KW-0805">Transcription regulation</keyword>
<comment type="similarity">
    <text evidence="2">In the C-terminal section; belongs to the class-I pyridoxal-phosphate-dependent aminotransferase family.</text>
</comment>
<dbReference type="SUPFAM" id="SSF46785">
    <property type="entry name" value="Winged helix' DNA-binding domain"/>
    <property type="match status" value="1"/>
</dbReference>
<evidence type="ECO:0000256" key="6">
    <source>
        <dbReference type="ARBA" id="ARBA00023125"/>
    </source>
</evidence>
<reference evidence="9" key="2">
    <citation type="journal article" date="2021" name="J Anim Sci Technol">
        <title>Complete genome sequence of Paenibacillus konkukensis sp. nov. SK3146 as a potential probiotic strain.</title>
        <authorList>
            <person name="Jung H.I."/>
            <person name="Park S."/>
            <person name="Niu K.M."/>
            <person name="Lee S.W."/>
            <person name="Kothari D."/>
            <person name="Yi K.J."/>
            <person name="Kim S.K."/>
        </authorList>
    </citation>
    <scope>NUCLEOTIDE SEQUENCE</scope>
    <source>
        <strain evidence="9">SK3146</strain>
    </source>
</reference>
<dbReference type="InterPro" id="IPR004839">
    <property type="entry name" value="Aminotransferase_I/II_large"/>
</dbReference>
<dbReference type="InterPro" id="IPR000524">
    <property type="entry name" value="Tscrpt_reg_HTH_GntR"/>
</dbReference>
<keyword evidence="3" id="KW-0032">Aminotransferase</keyword>
<gene>
    <name evidence="9" type="primary">norG_2</name>
    <name evidence="9" type="ORF">SK3146_02872</name>
</gene>
<dbReference type="Proteomes" id="UP001057134">
    <property type="component" value="Chromosome"/>
</dbReference>
<keyword evidence="6" id="KW-0238">DNA-binding</keyword>
<evidence type="ECO:0000313" key="9">
    <source>
        <dbReference type="EMBL" id="UQZ83665.1"/>
    </source>
</evidence>
<feature type="domain" description="HTH gntR-type" evidence="8">
    <location>
        <begin position="10"/>
        <end position="78"/>
    </location>
</feature>
<dbReference type="CDD" id="cd07377">
    <property type="entry name" value="WHTH_GntR"/>
    <property type="match status" value="1"/>
</dbReference>